<evidence type="ECO:0000313" key="4">
    <source>
        <dbReference type="Proteomes" id="UP000323136"/>
    </source>
</evidence>
<dbReference type="PRINTS" id="PR01438">
    <property type="entry name" value="UNVRSLSTRESS"/>
</dbReference>
<reference evidence="3 4" key="1">
    <citation type="submission" date="2019-07" db="EMBL/GenBank/DDBJ databases">
        <title>Genomic Encyclopedia of Type Strains, Phase IV (KMG-IV): sequencing the most valuable type-strain genomes for metagenomic binning, comparative biology and taxonomic classification.</title>
        <authorList>
            <person name="Goeker M."/>
        </authorList>
    </citation>
    <scope>NUCLEOTIDE SEQUENCE [LARGE SCALE GENOMIC DNA]</scope>
    <source>
        <strain evidence="3 4">DSM 18961</strain>
    </source>
</reference>
<organism evidence="3 4">
    <name type="scientific">Tenacibaculum adriaticum</name>
    <dbReference type="NCBI Taxonomy" id="413713"/>
    <lineage>
        <taxon>Bacteria</taxon>
        <taxon>Pseudomonadati</taxon>
        <taxon>Bacteroidota</taxon>
        <taxon>Flavobacteriia</taxon>
        <taxon>Flavobacteriales</taxon>
        <taxon>Flavobacteriaceae</taxon>
        <taxon>Tenacibaculum</taxon>
    </lineage>
</organism>
<dbReference type="PANTHER" id="PTHR46268">
    <property type="entry name" value="STRESS RESPONSE PROTEIN NHAX"/>
    <property type="match status" value="1"/>
</dbReference>
<dbReference type="AlphaFoldDB" id="A0A5S5DZ09"/>
<dbReference type="InterPro" id="IPR014729">
    <property type="entry name" value="Rossmann-like_a/b/a_fold"/>
</dbReference>
<dbReference type="PANTHER" id="PTHR46268:SF26">
    <property type="entry name" value="UNIVERSAL STRESS PROTEIN MJ0577"/>
    <property type="match status" value="1"/>
</dbReference>
<accession>A0A5S5DZ09</accession>
<evidence type="ECO:0000256" key="1">
    <source>
        <dbReference type="ARBA" id="ARBA00008791"/>
    </source>
</evidence>
<comment type="similarity">
    <text evidence="1">Belongs to the universal stress protein A family.</text>
</comment>
<gene>
    <name evidence="3" type="ORF">C7447_101877</name>
</gene>
<keyword evidence="4" id="KW-1185">Reference proteome</keyword>
<sequence>MKKKILLPTDFSRNSINAINYARELYVNDKCDFFVLNVFFAGGNFADILTTPEIHQEIYDKAELESKEGVEKIIYDIKDEENQNTKHTFIPISMLGDPLQVIKNVVEDKDIEMIVMGTRGAGKGKKVFGSIATYVMEKARNCPVIVVPEVADCYPPIEIVFPTSYKTHFKKRELEVLIDIAKKWNSTIKILHVSEEDELDNNQIEHREMLEEYFEGLNYSYHTLTNIKVQTAINCFIESTDGDMVTFVNKKHPFFGSLLTHPLVKEIGFQSKVPILVMHDLRN</sequence>
<dbReference type="CDD" id="cd23659">
    <property type="entry name" value="USP_At3g01520-like"/>
    <property type="match status" value="1"/>
</dbReference>
<dbReference type="Gene3D" id="3.40.50.620">
    <property type="entry name" value="HUPs"/>
    <property type="match status" value="2"/>
</dbReference>
<dbReference type="InterPro" id="IPR006015">
    <property type="entry name" value="Universal_stress_UspA"/>
</dbReference>
<dbReference type="Pfam" id="PF00582">
    <property type="entry name" value="Usp"/>
    <property type="match status" value="1"/>
</dbReference>
<dbReference type="OrthoDB" id="9788959at2"/>
<proteinExistence type="inferred from homology"/>
<comment type="caution">
    <text evidence="3">The sequence shown here is derived from an EMBL/GenBank/DDBJ whole genome shotgun (WGS) entry which is preliminary data.</text>
</comment>
<dbReference type="EMBL" id="VNIA01000001">
    <property type="protein sequence ID" value="TYQ00267.1"/>
    <property type="molecule type" value="Genomic_DNA"/>
</dbReference>
<dbReference type="InterPro" id="IPR006016">
    <property type="entry name" value="UspA"/>
</dbReference>
<evidence type="ECO:0000313" key="3">
    <source>
        <dbReference type="EMBL" id="TYQ00267.1"/>
    </source>
</evidence>
<dbReference type="Proteomes" id="UP000323136">
    <property type="component" value="Unassembled WGS sequence"/>
</dbReference>
<dbReference type="RefSeq" id="WP_148869091.1">
    <property type="nucleotide sequence ID" value="NZ_VNIA01000001.1"/>
</dbReference>
<protein>
    <submittedName>
        <fullName evidence="3">Nucleotide-binding universal stress UspA family protein</fullName>
    </submittedName>
</protein>
<evidence type="ECO:0000259" key="2">
    <source>
        <dbReference type="Pfam" id="PF00582"/>
    </source>
</evidence>
<dbReference type="SUPFAM" id="SSF52402">
    <property type="entry name" value="Adenine nucleotide alpha hydrolases-like"/>
    <property type="match status" value="2"/>
</dbReference>
<feature type="domain" description="UspA" evidence="2">
    <location>
        <begin position="2"/>
        <end position="148"/>
    </location>
</feature>
<name>A0A5S5DZ09_9FLAO</name>